<name>A0A917DLE7_9BACL</name>
<comment type="caution">
    <text evidence="11">The sequence shown here is derived from an EMBL/GenBank/DDBJ whole genome shotgun (WGS) entry which is preliminary data.</text>
</comment>
<dbReference type="GO" id="GO:0003700">
    <property type="term" value="F:DNA-binding transcription factor activity"/>
    <property type="evidence" value="ECO:0007669"/>
    <property type="project" value="InterPro"/>
</dbReference>
<evidence type="ECO:0000256" key="5">
    <source>
        <dbReference type="ARBA" id="ARBA00023015"/>
    </source>
</evidence>
<evidence type="ECO:0000256" key="1">
    <source>
        <dbReference type="ARBA" id="ARBA00004496"/>
    </source>
</evidence>
<feature type="domain" description="Response regulatory" evidence="10">
    <location>
        <begin position="2"/>
        <end position="121"/>
    </location>
</feature>
<dbReference type="SUPFAM" id="SSF46689">
    <property type="entry name" value="Homeodomain-like"/>
    <property type="match status" value="2"/>
</dbReference>
<evidence type="ECO:0000313" key="12">
    <source>
        <dbReference type="Proteomes" id="UP000612456"/>
    </source>
</evidence>
<dbReference type="GO" id="GO:0043565">
    <property type="term" value="F:sequence-specific DNA binding"/>
    <property type="evidence" value="ECO:0007669"/>
    <property type="project" value="InterPro"/>
</dbReference>
<evidence type="ECO:0000256" key="6">
    <source>
        <dbReference type="ARBA" id="ARBA00023125"/>
    </source>
</evidence>
<keyword evidence="5" id="KW-0805">Transcription regulation</keyword>
<keyword evidence="7" id="KW-0804">Transcription</keyword>
<dbReference type="SMART" id="SM00448">
    <property type="entry name" value="REC"/>
    <property type="match status" value="1"/>
</dbReference>
<dbReference type="CDD" id="cd17536">
    <property type="entry name" value="REC_YesN-like"/>
    <property type="match status" value="1"/>
</dbReference>
<sequence length="492" mass="55003">MNIVIVDDEIEIREGLRRLIEKLDNAGHYRIAAVCDGAVEALDALSRENVDVLMTDIRMSQMDGLLLTETAKKLYPALQVIMLSGYSQFDYARQALKLEASDYLLKPVRKEDLEGALAKLYDRHVELRESRIYLDQEEFRQRLSGYAAIIAADEDGTTGSELQTTELTLAMKDIVAGLPNAYLLKGFITKNGSGAVVGLYGGSAAEVEKLIGGICSAVREYGERMESPVSIGVSDILQDQRDAHTLYLHACTALASRIIGGGGVWFYKPASFNGNLFRIDLSRIDVSLDILDFTALGKEIQQLMEVAADSGEIGFLIWTINTIILSLNEKVKSFNHLNEAAPYDISAFLFKILWCRSRGELASYMQERVKALLCHLSPEKREGHIIQKAKQYIRLHLDEPLTLADIGQEVCVSVSYLSRLFREKTGGTFLEYLTGERMNQAKELLSDPGVKVYEAAEKVGYGSWKHFSRTFKEVTGHTPAEYRQNLYSRSEP</sequence>
<dbReference type="Proteomes" id="UP000612456">
    <property type="component" value="Unassembled WGS sequence"/>
</dbReference>
<feature type="domain" description="HTH araC/xylS-type" evidence="9">
    <location>
        <begin position="387"/>
        <end position="485"/>
    </location>
</feature>
<organism evidence="11 12">
    <name type="scientific">Paenibacillus nasutitermitis</name>
    <dbReference type="NCBI Taxonomy" id="1652958"/>
    <lineage>
        <taxon>Bacteria</taxon>
        <taxon>Bacillati</taxon>
        <taxon>Bacillota</taxon>
        <taxon>Bacilli</taxon>
        <taxon>Bacillales</taxon>
        <taxon>Paenibacillaceae</taxon>
        <taxon>Paenibacillus</taxon>
    </lineage>
</organism>
<evidence type="ECO:0000259" key="9">
    <source>
        <dbReference type="PROSITE" id="PS01124"/>
    </source>
</evidence>
<dbReference type="PROSITE" id="PS01124">
    <property type="entry name" value="HTH_ARAC_FAMILY_2"/>
    <property type="match status" value="1"/>
</dbReference>
<dbReference type="InterPro" id="IPR009057">
    <property type="entry name" value="Homeodomain-like_sf"/>
</dbReference>
<dbReference type="RefSeq" id="WP_188988372.1">
    <property type="nucleotide sequence ID" value="NZ_BMHP01000001.1"/>
</dbReference>
<dbReference type="PROSITE" id="PS00041">
    <property type="entry name" value="HTH_ARAC_FAMILY_1"/>
    <property type="match status" value="1"/>
</dbReference>
<keyword evidence="6" id="KW-0238">DNA-binding</keyword>
<evidence type="ECO:0000256" key="8">
    <source>
        <dbReference type="PROSITE-ProRule" id="PRU00169"/>
    </source>
</evidence>
<keyword evidence="12" id="KW-1185">Reference proteome</keyword>
<dbReference type="SUPFAM" id="SSF52172">
    <property type="entry name" value="CheY-like"/>
    <property type="match status" value="1"/>
</dbReference>
<accession>A0A917DLE7</accession>
<keyword evidence="4" id="KW-0902">Two-component regulatory system</keyword>
<evidence type="ECO:0000256" key="7">
    <source>
        <dbReference type="ARBA" id="ARBA00023163"/>
    </source>
</evidence>
<dbReference type="InterPro" id="IPR020449">
    <property type="entry name" value="Tscrpt_reg_AraC-type_HTH"/>
</dbReference>
<evidence type="ECO:0000313" key="11">
    <source>
        <dbReference type="EMBL" id="GGD48517.1"/>
    </source>
</evidence>
<proteinExistence type="predicted"/>
<keyword evidence="2" id="KW-0963">Cytoplasm</keyword>
<evidence type="ECO:0000256" key="3">
    <source>
        <dbReference type="ARBA" id="ARBA00022553"/>
    </source>
</evidence>
<dbReference type="SMART" id="SM00342">
    <property type="entry name" value="HTH_ARAC"/>
    <property type="match status" value="1"/>
</dbReference>
<dbReference type="PRINTS" id="PR00032">
    <property type="entry name" value="HTHARAC"/>
</dbReference>
<dbReference type="InterPro" id="IPR018060">
    <property type="entry name" value="HTH_AraC"/>
</dbReference>
<evidence type="ECO:0000256" key="4">
    <source>
        <dbReference type="ARBA" id="ARBA00023012"/>
    </source>
</evidence>
<dbReference type="InterPro" id="IPR051552">
    <property type="entry name" value="HptR"/>
</dbReference>
<comment type="subcellular location">
    <subcellularLocation>
        <location evidence="1">Cytoplasm</location>
    </subcellularLocation>
</comment>
<dbReference type="InterPro" id="IPR018062">
    <property type="entry name" value="HTH_AraC-typ_CS"/>
</dbReference>
<evidence type="ECO:0008006" key="13">
    <source>
        <dbReference type="Google" id="ProtNLM"/>
    </source>
</evidence>
<evidence type="ECO:0000259" key="10">
    <source>
        <dbReference type="PROSITE" id="PS50110"/>
    </source>
</evidence>
<dbReference type="GO" id="GO:0000160">
    <property type="term" value="P:phosphorelay signal transduction system"/>
    <property type="evidence" value="ECO:0007669"/>
    <property type="project" value="UniProtKB-KW"/>
</dbReference>
<dbReference type="PANTHER" id="PTHR42713">
    <property type="entry name" value="HISTIDINE KINASE-RELATED"/>
    <property type="match status" value="1"/>
</dbReference>
<reference evidence="11" key="1">
    <citation type="journal article" date="2014" name="Int. J. Syst. Evol. Microbiol.">
        <title>Complete genome sequence of Corynebacterium casei LMG S-19264T (=DSM 44701T), isolated from a smear-ripened cheese.</title>
        <authorList>
            <consortium name="US DOE Joint Genome Institute (JGI-PGF)"/>
            <person name="Walter F."/>
            <person name="Albersmeier A."/>
            <person name="Kalinowski J."/>
            <person name="Ruckert C."/>
        </authorList>
    </citation>
    <scope>NUCLEOTIDE SEQUENCE</scope>
    <source>
        <strain evidence="11">CGMCC 1.15178</strain>
    </source>
</reference>
<dbReference type="Gene3D" id="1.10.10.60">
    <property type="entry name" value="Homeodomain-like"/>
    <property type="match status" value="2"/>
</dbReference>
<gene>
    <name evidence="11" type="ORF">GCM10010911_02550</name>
</gene>
<dbReference type="AlphaFoldDB" id="A0A917DLE7"/>
<dbReference type="Pfam" id="PF00072">
    <property type="entry name" value="Response_reg"/>
    <property type="match status" value="1"/>
</dbReference>
<keyword evidence="3 8" id="KW-0597">Phosphoprotein</keyword>
<protein>
    <recommendedName>
        <fullName evidence="13">Stage 0 sporulation protein A homolog</fullName>
    </recommendedName>
</protein>
<dbReference type="Pfam" id="PF12833">
    <property type="entry name" value="HTH_18"/>
    <property type="match status" value="1"/>
</dbReference>
<dbReference type="GO" id="GO:0005737">
    <property type="term" value="C:cytoplasm"/>
    <property type="evidence" value="ECO:0007669"/>
    <property type="project" value="UniProtKB-SubCell"/>
</dbReference>
<evidence type="ECO:0000256" key="2">
    <source>
        <dbReference type="ARBA" id="ARBA00022490"/>
    </source>
</evidence>
<feature type="modified residue" description="4-aspartylphosphate" evidence="8">
    <location>
        <position position="56"/>
    </location>
</feature>
<reference evidence="11" key="2">
    <citation type="submission" date="2020-09" db="EMBL/GenBank/DDBJ databases">
        <authorList>
            <person name="Sun Q."/>
            <person name="Zhou Y."/>
        </authorList>
    </citation>
    <scope>NUCLEOTIDE SEQUENCE</scope>
    <source>
        <strain evidence="11">CGMCC 1.15178</strain>
    </source>
</reference>
<dbReference type="InterPro" id="IPR001789">
    <property type="entry name" value="Sig_transdc_resp-reg_receiver"/>
</dbReference>
<dbReference type="PROSITE" id="PS50110">
    <property type="entry name" value="RESPONSE_REGULATORY"/>
    <property type="match status" value="1"/>
</dbReference>
<dbReference type="PANTHER" id="PTHR42713:SF3">
    <property type="entry name" value="TRANSCRIPTIONAL REGULATORY PROTEIN HPTR"/>
    <property type="match status" value="1"/>
</dbReference>
<dbReference type="EMBL" id="BMHP01000001">
    <property type="protein sequence ID" value="GGD48517.1"/>
    <property type="molecule type" value="Genomic_DNA"/>
</dbReference>
<dbReference type="InterPro" id="IPR011006">
    <property type="entry name" value="CheY-like_superfamily"/>
</dbReference>
<dbReference type="Gene3D" id="3.40.50.2300">
    <property type="match status" value="1"/>
</dbReference>